<evidence type="ECO:0000313" key="13">
    <source>
        <dbReference type="EMBL" id="WUR02277.1"/>
    </source>
</evidence>
<dbReference type="Proteomes" id="UP001334084">
    <property type="component" value="Chromosome 1"/>
</dbReference>
<dbReference type="GO" id="GO:0005524">
    <property type="term" value="F:ATP binding"/>
    <property type="evidence" value="ECO:0007669"/>
    <property type="project" value="UniProtKB-KW"/>
</dbReference>
<reference evidence="13" key="1">
    <citation type="journal article" date="2024" name="BMC Genomics">
        <title>Functional annotation of a divergent genome using sequence and structure-based similarity.</title>
        <authorList>
            <person name="Svedberg D."/>
            <person name="Winiger R.R."/>
            <person name="Berg A."/>
            <person name="Sharma H."/>
            <person name="Tellgren-Roth C."/>
            <person name="Debrunner-Vossbrinck B.A."/>
            <person name="Vossbrinck C.R."/>
            <person name="Barandun J."/>
        </authorList>
    </citation>
    <scope>NUCLEOTIDE SEQUENCE</scope>
    <source>
        <strain evidence="13">Illinois isolate</strain>
    </source>
</reference>
<dbReference type="GO" id="GO:0006310">
    <property type="term" value="P:DNA recombination"/>
    <property type="evidence" value="ECO:0007669"/>
    <property type="project" value="UniProtKB-ARBA"/>
</dbReference>
<sequence>MFIETWNLYFPEEQYTAFNEAVTIITNFKPILMKEDLNKLMTTKIFEISYEKFLKIFCKNLEEKNMEILINCVSCALSENIKDKGLGITKIITRITEYSKMEINKSMNTELLGKIIFLCGTISRVGFKKLNVFKAFFECKKCNEIISLSFQNNLFKQPTKCVNSCKSKTFNFLYNHPGNIIKDTQEIKLQRLNDMNLEDKLEEINIDCIIYDDFVGTLTPGDVINLCGTVNAEIENKSLYKLTVQVNNLEHIKNRSLFVEKYECAEKDFIEFKKISKTKNIVASFIHSLYGTIYGNDLIKTGMLLSLFGGTKKYVGQNEVRSEIHTLIIGDPGLGKSKMLLNSCGILPKTTYVTGNLTTTAGLTVSIVHDPISGDFMADAGALVVSDNGLCCIDEFDKIDDHSALFEAMEDQKVTVAKGGVICSVPTRATIIAASNPRYGHFNQSKSIKENLKFDEALLSRFDLIFVLIDNLNEKENYEISDQILKKRHLSNSSSTVDYNNILKDIRTDKFLKSLLKTPETCLYSTNTLKKYISYARATVFPFLNKIAKEEIKKYYLSIRERSGVTTRDLESLIRLTEARAKIELRSICNKEDALFSINLYKKILETEVKKTSKKKNIKDFIDLLNQEAQKKGDMNFMIEEIKEYYETMEINKPFSEILEQLNYRGILIKKANKKYKLVTEN</sequence>
<dbReference type="InterPro" id="IPR031327">
    <property type="entry name" value="MCM"/>
</dbReference>
<dbReference type="InterPro" id="IPR033762">
    <property type="entry name" value="MCM_OB"/>
</dbReference>
<dbReference type="GO" id="GO:0042555">
    <property type="term" value="C:MCM complex"/>
    <property type="evidence" value="ECO:0007669"/>
    <property type="project" value="UniProtKB-ARBA"/>
</dbReference>
<accession>A0AAX4J8H4</accession>
<dbReference type="Pfam" id="PF00493">
    <property type="entry name" value="MCM"/>
    <property type="match status" value="1"/>
</dbReference>
<dbReference type="CDD" id="cd22247">
    <property type="entry name" value="MCM8_WHD"/>
    <property type="match status" value="1"/>
</dbReference>
<dbReference type="Gene3D" id="2.40.50.140">
    <property type="entry name" value="Nucleic acid-binding proteins"/>
    <property type="match status" value="1"/>
</dbReference>
<dbReference type="SUPFAM" id="SSF50249">
    <property type="entry name" value="Nucleic acid-binding proteins"/>
    <property type="match status" value="1"/>
</dbReference>
<keyword evidence="9 11" id="KW-0238">DNA-binding</keyword>
<dbReference type="PANTHER" id="PTHR11630:SF47">
    <property type="entry name" value="DNA HELICASE MCM8"/>
    <property type="match status" value="1"/>
</dbReference>
<dbReference type="Pfam" id="PF17207">
    <property type="entry name" value="MCM_OB"/>
    <property type="match status" value="1"/>
</dbReference>
<keyword evidence="5 11" id="KW-0547">Nucleotide-binding</keyword>
<comment type="similarity">
    <text evidence="2 11">Belongs to the MCM family.</text>
</comment>
<organism evidence="13 14">
    <name type="scientific">Vairimorpha necatrix</name>
    <dbReference type="NCBI Taxonomy" id="6039"/>
    <lineage>
        <taxon>Eukaryota</taxon>
        <taxon>Fungi</taxon>
        <taxon>Fungi incertae sedis</taxon>
        <taxon>Microsporidia</taxon>
        <taxon>Nosematidae</taxon>
        <taxon>Vairimorpha</taxon>
    </lineage>
</organism>
<dbReference type="AlphaFoldDB" id="A0AAX4J8H4"/>
<dbReference type="Gene3D" id="3.40.50.300">
    <property type="entry name" value="P-loop containing nucleotide triphosphate hydrolases"/>
    <property type="match status" value="1"/>
</dbReference>
<dbReference type="InterPro" id="IPR056875">
    <property type="entry name" value="MCM8/REC_WHD"/>
</dbReference>
<dbReference type="PROSITE" id="PS50051">
    <property type="entry name" value="MCM_2"/>
    <property type="match status" value="1"/>
</dbReference>
<dbReference type="InterPro" id="IPR027417">
    <property type="entry name" value="P-loop_NTPase"/>
</dbReference>
<dbReference type="PRINTS" id="PR01657">
    <property type="entry name" value="MCMFAMILY"/>
</dbReference>
<evidence type="ECO:0000256" key="10">
    <source>
        <dbReference type="ARBA" id="ARBA00023242"/>
    </source>
</evidence>
<evidence type="ECO:0000256" key="11">
    <source>
        <dbReference type="RuleBase" id="RU004070"/>
    </source>
</evidence>
<dbReference type="RefSeq" id="XP_065328422.1">
    <property type="nucleotide sequence ID" value="XM_065472350.1"/>
</dbReference>
<keyword evidence="14" id="KW-1185">Reference proteome</keyword>
<evidence type="ECO:0000259" key="12">
    <source>
        <dbReference type="PROSITE" id="PS50051"/>
    </source>
</evidence>
<dbReference type="KEGG" id="vnx:VNE69_01215"/>
<dbReference type="FunFam" id="2.20.28.10:FF:000003">
    <property type="entry name" value="DNA helicase"/>
    <property type="match status" value="1"/>
</dbReference>
<dbReference type="GO" id="GO:0016787">
    <property type="term" value="F:hydrolase activity"/>
    <property type="evidence" value="ECO:0007669"/>
    <property type="project" value="UniProtKB-KW"/>
</dbReference>
<gene>
    <name evidence="13" type="ORF">VNE69_01215</name>
</gene>
<dbReference type="Gene3D" id="2.20.28.10">
    <property type="match status" value="1"/>
</dbReference>
<keyword evidence="10" id="KW-0539">Nucleus</keyword>
<dbReference type="PANTHER" id="PTHR11630">
    <property type="entry name" value="DNA REPLICATION LICENSING FACTOR MCM FAMILY MEMBER"/>
    <property type="match status" value="1"/>
</dbReference>
<evidence type="ECO:0000256" key="1">
    <source>
        <dbReference type="ARBA" id="ARBA00004123"/>
    </source>
</evidence>
<dbReference type="EMBL" id="CP142726">
    <property type="protein sequence ID" value="WUR02277.1"/>
    <property type="molecule type" value="Genomic_DNA"/>
</dbReference>
<keyword evidence="7" id="KW-0347">Helicase</keyword>
<dbReference type="GO" id="GO:0043596">
    <property type="term" value="C:nuclear replication fork"/>
    <property type="evidence" value="ECO:0007669"/>
    <property type="project" value="UniProtKB-ARBA"/>
</dbReference>
<evidence type="ECO:0000256" key="7">
    <source>
        <dbReference type="ARBA" id="ARBA00022806"/>
    </source>
</evidence>
<keyword evidence="8 11" id="KW-0067">ATP-binding</keyword>
<dbReference type="EC" id="3.6.4.12" evidence="3"/>
<dbReference type="InterPro" id="IPR041562">
    <property type="entry name" value="MCM_lid"/>
</dbReference>
<evidence type="ECO:0000256" key="6">
    <source>
        <dbReference type="ARBA" id="ARBA00022801"/>
    </source>
</evidence>
<dbReference type="GO" id="GO:0031261">
    <property type="term" value="C:DNA replication preinitiation complex"/>
    <property type="evidence" value="ECO:0007669"/>
    <property type="project" value="UniProtKB-ARBA"/>
</dbReference>
<keyword evidence="4" id="KW-0235">DNA replication</keyword>
<dbReference type="GO" id="GO:0017116">
    <property type="term" value="F:single-stranded DNA helicase activity"/>
    <property type="evidence" value="ECO:0007669"/>
    <property type="project" value="TreeGrafter"/>
</dbReference>
<dbReference type="InterPro" id="IPR012340">
    <property type="entry name" value="NA-bd_OB-fold"/>
</dbReference>
<feature type="domain" description="MCM C-terminal AAA(+) ATPase" evidence="12">
    <location>
        <begin position="281"/>
        <end position="484"/>
    </location>
</feature>
<dbReference type="GO" id="GO:0006279">
    <property type="term" value="P:premeiotic DNA replication"/>
    <property type="evidence" value="ECO:0007669"/>
    <property type="project" value="UniProtKB-ARBA"/>
</dbReference>
<dbReference type="SMART" id="SM00350">
    <property type="entry name" value="MCM"/>
    <property type="match status" value="1"/>
</dbReference>
<dbReference type="GeneID" id="90540079"/>
<dbReference type="InterPro" id="IPR001208">
    <property type="entry name" value="MCM_dom"/>
</dbReference>
<evidence type="ECO:0000313" key="14">
    <source>
        <dbReference type="Proteomes" id="UP001334084"/>
    </source>
</evidence>
<name>A0AAX4J8H4_9MICR</name>
<dbReference type="Pfam" id="PF25051">
    <property type="entry name" value="WHD_MCM8"/>
    <property type="match status" value="1"/>
</dbReference>
<protein>
    <recommendedName>
        <fullName evidence="3">DNA helicase</fullName>
        <ecNumber evidence="3">3.6.4.12</ecNumber>
    </recommendedName>
</protein>
<evidence type="ECO:0000256" key="8">
    <source>
        <dbReference type="ARBA" id="ARBA00022840"/>
    </source>
</evidence>
<dbReference type="Pfam" id="PF17855">
    <property type="entry name" value="MCM_lid"/>
    <property type="match status" value="1"/>
</dbReference>
<evidence type="ECO:0000256" key="9">
    <source>
        <dbReference type="ARBA" id="ARBA00023125"/>
    </source>
</evidence>
<dbReference type="GO" id="GO:0097373">
    <property type="term" value="C:MCM core complex"/>
    <property type="evidence" value="ECO:0007669"/>
    <property type="project" value="UniProtKB-ARBA"/>
</dbReference>
<evidence type="ECO:0000256" key="3">
    <source>
        <dbReference type="ARBA" id="ARBA00012551"/>
    </source>
</evidence>
<evidence type="ECO:0000256" key="5">
    <source>
        <dbReference type="ARBA" id="ARBA00022741"/>
    </source>
</evidence>
<keyword evidence="6" id="KW-0378">Hydrolase</keyword>
<comment type="subcellular location">
    <subcellularLocation>
        <location evidence="1">Nucleus</location>
    </subcellularLocation>
</comment>
<evidence type="ECO:0000256" key="4">
    <source>
        <dbReference type="ARBA" id="ARBA00022705"/>
    </source>
</evidence>
<proteinExistence type="inferred from homology"/>
<dbReference type="SUPFAM" id="SSF52540">
    <property type="entry name" value="P-loop containing nucleoside triphosphate hydrolases"/>
    <property type="match status" value="1"/>
</dbReference>
<dbReference type="GO" id="GO:0003697">
    <property type="term" value="F:single-stranded DNA binding"/>
    <property type="evidence" value="ECO:0007669"/>
    <property type="project" value="TreeGrafter"/>
</dbReference>
<evidence type="ECO:0000256" key="2">
    <source>
        <dbReference type="ARBA" id="ARBA00008010"/>
    </source>
</evidence>
<dbReference type="GO" id="GO:0005656">
    <property type="term" value="C:nuclear pre-replicative complex"/>
    <property type="evidence" value="ECO:0007669"/>
    <property type="project" value="UniProtKB-ARBA"/>
</dbReference>